<evidence type="ECO:0000256" key="1">
    <source>
        <dbReference type="ARBA" id="ARBA00022801"/>
    </source>
</evidence>
<protein>
    <submittedName>
        <fullName evidence="3">Glycoside hydrolase family 88 protein</fullName>
    </submittedName>
</protein>
<comment type="caution">
    <text evidence="3">The sequence shown here is derived from an EMBL/GenBank/DDBJ whole genome shotgun (WGS) entry which is preliminary data.</text>
</comment>
<dbReference type="EMBL" id="JACGLT010000022">
    <property type="protein sequence ID" value="MBA6154644.1"/>
    <property type="molecule type" value="Genomic_DNA"/>
</dbReference>
<dbReference type="InterPro" id="IPR052043">
    <property type="entry name" value="PolySaccharide_Degr_Enz"/>
</dbReference>
<dbReference type="Gene3D" id="1.50.10.10">
    <property type="match status" value="1"/>
</dbReference>
<dbReference type="InterPro" id="IPR012341">
    <property type="entry name" value="6hp_glycosidase-like_sf"/>
</dbReference>
<keyword evidence="4" id="KW-1185">Reference proteome</keyword>
<proteinExistence type="predicted"/>
<dbReference type="AlphaFoldDB" id="A0A7W2M8F4"/>
<name>A0A7W2M8F4_9FLAO</name>
<feature type="signal peptide" evidence="2">
    <location>
        <begin position="1"/>
        <end position="22"/>
    </location>
</feature>
<dbReference type="PANTHER" id="PTHR33886">
    <property type="entry name" value="UNSATURATED RHAMNOGALACTURONAN HYDROLASE (EUROFUNG)"/>
    <property type="match status" value="1"/>
</dbReference>
<dbReference type="SUPFAM" id="SSF48208">
    <property type="entry name" value="Six-hairpin glycosidases"/>
    <property type="match status" value="1"/>
</dbReference>
<keyword evidence="1 3" id="KW-0378">Hydrolase</keyword>
<dbReference type="PANTHER" id="PTHR33886:SF8">
    <property type="entry name" value="UNSATURATED RHAMNOGALACTURONAN HYDROLASE (EUROFUNG)"/>
    <property type="match status" value="1"/>
</dbReference>
<feature type="chain" id="PRO_5030996253" evidence="2">
    <location>
        <begin position="23"/>
        <end position="392"/>
    </location>
</feature>
<reference evidence="3 4" key="1">
    <citation type="submission" date="2020-07" db="EMBL/GenBank/DDBJ databases">
        <title>Bacterium isolated from marine sediment.</title>
        <authorList>
            <person name="Shang D."/>
        </authorList>
    </citation>
    <scope>NUCLEOTIDE SEQUENCE [LARGE SCALE GENOMIC DNA]</scope>
    <source>
        <strain evidence="3 4">F6074</strain>
    </source>
</reference>
<dbReference type="RefSeq" id="WP_182206914.1">
    <property type="nucleotide sequence ID" value="NZ_JACGLT010000022.1"/>
</dbReference>
<organism evidence="3 4">
    <name type="scientific">Gelidibacter maritimus</name>
    <dbReference type="NCBI Taxonomy" id="2761487"/>
    <lineage>
        <taxon>Bacteria</taxon>
        <taxon>Pseudomonadati</taxon>
        <taxon>Bacteroidota</taxon>
        <taxon>Flavobacteriia</taxon>
        <taxon>Flavobacteriales</taxon>
        <taxon>Flavobacteriaceae</taxon>
        <taxon>Gelidibacter</taxon>
    </lineage>
</organism>
<keyword evidence="2" id="KW-0732">Signal</keyword>
<dbReference type="Pfam" id="PF07470">
    <property type="entry name" value="Glyco_hydro_88"/>
    <property type="match status" value="1"/>
</dbReference>
<dbReference type="InterPro" id="IPR008928">
    <property type="entry name" value="6-hairpin_glycosidase_sf"/>
</dbReference>
<dbReference type="Proteomes" id="UP000541857">
    <property type="component" value="Unassembled WGS sequence"/>
</dbReference>
<evidence type="ECO:0000256" key="2">
    <source>
        <dbReference type="SAM" id="SignalP"/>
    </source>
</evidence>
<evidence type="ECO:0000313" key="4">
    <source>
        <dbReference type="Proteomes" id="UP000541857"/>
    </source>
</evidence>
<gene>
    <name evidence="3" type="ORF">H3Z82_18130</name>
</gene>
<evidence type="ECO:0000313" key="3">
    <source>
        <dbReference type="EMBL" id="MBA6154644.1"/>
    </source>
</evidence>
<dbReference type="GO" id="GO:0005975">
    <property type="term" value="P:carbohydrate metabolic process"/>
    <property type="evidence" value="ECO:0007669"/>
    <property type="project" value="InterPro"/>
</dbReference>
<dbReference type="GO" id="GO:0016787">
    <property type="term" value="F:hydrolase activity"/>
    <property type="evidence" value="ECO:0007669"/>
    <property type="project" value="UniProtKB-KW"/>
</dbReference>
<accession>A0A7W2M8F4</accession>
<dbReference type="InterPro" id="IPR010905">
    <property type="entry name" value="Glyco_hydro_88"/>
</dbReference>
<sequence>MKKYNYLILYVAFLLSSTLYFGCNDKKEDSKESDEQEIKRPCVSKTDVKEELNKVANWQIDNFSYGTTGNLHDHGIDSWTNATFYVGLNEWAKIDNNKPTFLKWLKGIGETTSWIMPSNFKNNAHYQLYHADEFCIGQLYLNTYDLYGDPKMLASVRERADWVLSNPGNSNMNYRNKQSWTWCDALFMAPPVYAHLAEIENDEKYLAFMDAEFKRTYNHLYSPDDKLFFRDDSYFNKTENNGKKVFWGRGNGWVAAGLVSILKQLPKDSQYRSFYENLFKEFIPRLASLQSESGFWHASLLDPESYPAPETSATALITYAIAYGINNNLINKDIYCSMANKAWESLLSIVDEDGKLGWVQPIGADPKKVTADMTAPYGVGAFLLAGSEIYKL</sequence>